<feature type="compositionally biased region" description="Basic and acidic residues" evidence="1">
    <location>
        <begin position="97"/>
        <end position="113"/>
    </location>
</feature>
<evidence type="ECO:0000313" key="2">
    <source>
        <dbReference type="EMBL" id="ETO08273.1"/>
    </source>
</evidence>
<sequence>LFEGFLNRCFVKEAQHHANAEELIKMAWFSKTLTFEEHEAFLQWAGMYKKNKSKKPTKKSKAHKTAKNPLVQSDGETSDVGSGKETLSSSDEASEAQPKKKQPDKNKEEIVGE</sequence>
<gene>
    <name evidence="2" type="ORF">RFI_29116</name>
</gene>
<evidence type="ECO:0000256" key="1">
    <source>
        <dbReference type="SAM" id="MobiDB-lite"/>
    </source>
</evidence>
<dbReference type="AlphaFoldDB" id="X6M278"/>
<feature type="compositionally biased region" description="Basic residues" evidence="1">
    <location>
        <begin position="52"/>
        <end position="66"/>
    </location>
</feature>
<name>X6M278_RETFI</name>
<feature type="non-terminal residue" evidence="2">
    <location>
        <position position="1"/>
    </location>
</feature>
<evidence type="ECO:0000313" key="3">
    <source>
        <dbReference type="Proteomes" id="UP000023152"/>
    </source>
</evidence>
<reference evidence="2 3" key="1">
    <citation type="journal article" date="2013" name="Curr. Biol.">
        <title>The Genome of the Foraminiferan Reticulomyxa filosa.</title>
        <authorList>
            <person name="Glockner G."/>
            <person name="Hulsmann N."/>
            <person name="Schleicher M."/>
            <person name="Noegel A.A."/>
            <person name="Eichinger L."/>
            <person name="Gallinger C."/>
            <person name="Pawlowski J."/>
            <person name="Sierra R."/>
            <person name="Euteneuer U."/>
            <person name="Pillet L."/>
            <person name="Moustafa A."/>
            <person name="Platzer M."/>
            <person name="Groth M."/>
            <person name="Szafranski K."/>
            <person name="Schliwa M."/>
        </authorList>
    </citation>
    <scope>NUCLEOTIDE SEQUENCE [LARGE SCALE GENOMIC DNA]</scope>
</reference>
<dbReference type="EMBL" id="ASPP01025199">
    <property type="protein sequence ID" value="ETO08273.1"/>
    <property type="molecule type" value="Genomic_DNA"/>
</dbReference>
<keyword evidence="3" id="KW-1185">Reference proteome</keyword>
<feature type="region of interest" description="Disordered" evidence="1">
    <location>
        <begin position="52"/>
        <end position="113"/>
    </location>
</feature>
<proteinExistence type="predicted"/>
<accession>X6M278</accession>
<protein>
    <submittedName>
        <fullName evidence="2">Uncharacterized protein</fullName>
    </submittedName>
</protein>
<organism evidence="2 3">
    <name type="scientific">Reticulomyxa filosa</name>
    <dbReference type="NCBI Taxonomy" id="46433"/>
    <lineage>
        <taxon>Eukaryota</taxon>
        <taxon>Sar</taxon>
        <taxon>Rhizaria</taxon>
        <taxon>Retaria</taxon>
        <taxon>Foraminifera</taxon>
        <taxon>Monothalamids</taxon>
        <taxon>Reticulomyxidae</taxon>
        <taxon>Reticulomyxa</taxon>
    </lineage>
</organism>
<dbReference type="Proteomes" id="UP000023152">
    <property type="component" value="Unassembled WGS sequence"/>
</dbReference>
<comment type="caution">
    <text evidence="2">The sequence shown here is derived from an EMBL/GenBank/DDBJ whole genome shotgun (WGS) entry which is preliminary data.</text>
</comment>